<proteinExistence type="inferred from homology"/>
<evidence type="ECO:0000256" key="4">
    <source>
        <dbReference type="ARBA" id="ARBA00022912"/>
    </source>
</evidence>
<feature type="domain" description="Tyrosine specific protein phosphatases" evidence="7">
    <location>
        <begin position="110"/>
        <end position="170"/>
    </location>
</feature>
<dbReference type="Proteomes" id="UP001448207">
    <property type="component" value="Unassembled WGS sequence"/>
</dbReference>
<accession>A0ABR3AJB0</accession>
<evidence type="ECO:0000313" key="10">
    <source>
        <dbReference type="EMBL" id="KAL0075062.1"/>
    </source>
</evidence>
<evidence type="ECO:0000259" key="8">
    <source>
        <dbReference type="PROSITE" id="PS51181"/>
    </source>
</evidence>
<dbReference type="InterPro" id="IPR035892">
    <property type="entry name" value="C2_domain_sf"/>
</dbReference>
<evidence type="ECO:0000256" key="2">
    <source>
        <dbReference type="ARBA" id="ARBA00007881"/>
    </source>
</evidence>
<protein>
    <submittedName>
        <fullName evidence="10">Protein-tyrosine phosphatase-like protein</fullName>
    </submittedName>
</protein>
<dbReference type="InterPro" id="IPR029023">
    <property type="entry name" value="Tensin_phosphatase"/>
</dbReference>
<dbReference type="SMART" id="SM01326">
    <property type="entry name" value="PTEN_C2"/>
    <property type="match status" value="1"/>
</dbReference>
<dbReference type="SMART" id="SM00404">
    <property type="entry name" value="PTPc_motif"/>
    <property type="match status" value="1"/>
</dbReference>
<comment type="similarity">
    <text evidence="2">Belongs to the PTEN phosphatase protein family.</text>
</comment>
<evidence type="ECO:0000259" key="7">
    <source>
        <dbReference type="PROSITE" id="PS50056"/>
    </source>
</evidence>
<dbReference type="Pfam" id="PF10409">
    <property type="entry name" value="PTEN_C2"/>
    <property type="match status" value="1"/>
</dbReference>
<dbReference type="PANTHER" id="PTHR12305">
    <property type="entry name" value="PHOSPHATASE WITH HOMOLOGY TO TENSIN"/>
    <property type="match status" value="1"/>
</dbReference>
<dbReference type="InterPro" id="IPR051281">
    <property type="entry name" value="Dual-spec_lipid-protein_phosph"/>
</dbReference>
<keyword evidence="4" id="KW-0904">Protein phosphatase</keyword>
<gene>
    <name evidence="10" type="ORF">J3Q64DRAFT_1776501</name>
</gene>
<dbReference type="SMART" id="SM01301">
    <property type="entry name" value="PTPlike_phytase"/>
    <property type="match status" value="1"/>
</dbReference>
<dbReference type="InterPro" id="IPR000387">
    <property type="entry name" value="Tyr_Pase_dom"/>
</dbReference>
<evidence type="ECO:0000256" key="5">
    <source>
        <dbReference type="ARBA" id="ARBA00023098"/>
    </source>
</evidence>
<evidence type="ECO:0000259" key="9">
    <source>
        <dbReference type="PROSITE" id="PS51182"/>
    </source>
</evidence>
<sequence length="332" mass="38380">MLCSSKLNIMINKLRTWVSENRSRLIDDSSSTNLDLSYITLRIIAMGFPSEGFESLFRNALCDVKRFLDSRHSGHYKVFNLRSEKLYDNEKFNAPVANYPFDDHQSPPFDLLLKFCKEASEWLEQDPDNVVVVHCKAGKGRTGTMIAALLIYLEDAKDADQAIEIYAAKRTLDGKGITMPSQLRYIHYFDQMLKTPLFSDVRELSIVSLTINTIPRPYRYNDYVGFSIYHSGKEIYNQSRTNCTIDRTFDRIIINTLGILSFSGDFKVVFYRQGLFGFKETPICHFWLHTAFVPTNNMIVHLKKQSIDKASKDTMCHEFDADFSIDIEFKQK</sequence>
<dbReference type="InterPro" id="IPR014020">
    <property type="entry name" value="Tensin_C2-dom"/>
</dbReference>
<dbReference type="Gene3D" id="2.60.40.1110">
    <property type="match status" value="1"/>
</dbReference>
<reference evidence="10 11" key="1">
    <citation type="submission" date="2024-04" db="EMBL/GenBank/DDBJ databases">
        <title>Symmetric and asymmetric DNA N6-adenine methylation regulates different biological responses in Mucorales.</title>
        <authorList>
            <consortium name="Lawrence Berkeley National Laboratory"/>
            <person name="Lax C."/>
            <person name="Mondo S.J."/>
            <person name="Osorio-Concepcion M."/>
            <person name="Muszewska A."/>
            <person name="Corrochano-Luque M."/>
            <person name="Gutierrez G."/>
            <person name="Riley R."/>
            <person name="Lipzen A."/>
            <person name="Guo J."/>
            <person name="Hundley H."/>
            <person name="Amirebrahimi M."/>
            <person name="Ng V."/>
            <person name="Lorenzo-Gutierrez D."/>
            <person name="Binder U."/>
            <person name="Yang J."/>
            <person name="Song Y."/>
            <person name="Canovas D."/>
            <person name="Navarro E."/>
            <person name="Freitag M."/>
            <person name="Gabaldon T."/>
            <person name="Grigoriev I.V."/>
            <person name="Corrochano L.M."/>
            <person name="Nicolas F.E."/>
            <person name="Garre V."/>
        </authorList>
    </citation>
    <scope>NUCLEOTIDE SEQUENCE [LARGE SCALE GENOMIC DNA]</scope>
    <source>
        <strain evidence="10 11">L51</strain>
    </source>
</reference>
<dbReference type="PROSITE" id="PS00383">
    <property type="entry name" value="TYR_PHOSPHATASE_1"/>
    <property type="match status" value="1"/>
</dbReference>
<feature type="domain" description="C2 tensin-type" evidence="9">
    <location>
        <begin position="201"/>
        <end position="332"/>
    </location>
</feature>
<dbReference type="InterPro" id="IPR016130">
    <property type="entry name" value="Tyr_Pase_AS"/>
</dbReference>
<name>A0ABR3AJB0_PHYBL</name>
<comment type="subcellular location">
    <subcellularLocation>
        <location evidence="1">Cell projection</location>
        <location evidence="1">Neuron projection</location>
    </subcellularLocation>
</comment>
<dbReference type="PROSITE" id="PS51182">
    <property type="entry name" value="C2_TENSIN"/>
    <property type="match status" value="1"/>
</dbReference>
<dbReference type="InterPro" id="IPR003595">
    <property type="entry name" value="Tyr_Pase_cat"/>
</dbReference>
<keyword evidence="6" id="KW-0966">Cell projection</keyword>
<dbReference type="PROSITE" id="PS50056">
    <property type="entry name" value="TYR_PHOSPHATASE_2"/>
    <property type="match status" value="1"/>
</dbReference>
<keyword evidence="11" id="KW-1185">Reference proteome</keyword>
<evidence type="ECO:0000256" key="6">
    <source>
        <dbReference type="ARBA" id="ARBA00023273"/>
    </source>
</evidence>
<comment type="caution">
    <text evidence="10">The sequence shown here is derived from an EMBL/GenBank/DDBJ whole genome shotgun (WGS) entry which is preliminary data.</text>
</comment>
<dbReference type="SUPFAM" id="SSF52799">
    <property type="entry name" value="(Phosphotyrosine protein) phosphatases II"/>
    <property type="match status" value="1"/>
</dbReference>
<keyword evidence="3" id="KW-0378">Hydrolase</keyword>
<dbReference type="CDD" id="cd14509">
    <property type="entry name" value="PTP_PTEN"/>
    <property type="match status" value="1"/>
</dbReference>
<dbReference type="Pfam" id="PF22785">
    <property type="entry name" value="Tc-R-P"/>
    <property type="match status" value="1"/>
</dbReference>
<evidence type="ECO:0000256" key="1">
    <source>
        <dbReference type="ARBA" id="ARBA00004487"/>
    </source>
</evidence>
<dbReference type="Gene3D" id="3.90.190.10">
    <property type="entry name" value="Protein tyrosine phosphatase superfamily"/>
    <property type="match status" value="1"/>
</dbReference>
<dbReference type="EMBL" id="JBCLYO010000038">
    <property type="protein sequence ID" value="KAL0075062.1"/>
    <property type="molecule type" value="Genomic_DNA"/>
</dbReference>
<dbReference type="SUPFAM" id="SSF49562">
    <property type="entry name" value="C2 domain (Calcium/lipid-binding domain, CaLB)"/>
    <property type="match status" value="1"/>
</dbReference>
<keyword evidence="5" id="KW-0443">Lipid metabolism</keyword>
<dbReference type="InterPro" id="IPR029021">
    <property type="entry name" value="Prot-tyrosine_phosphatase-like"/>
</dbReference>
<evidence type="ECO:0000313" key="11">
    <source>
        <dbReference type="Proteomes" id="UP001448207"/>
    </source>
</evidence>
<evidence type="ECO:0000256" key="3">
    <source>
        <dbReference type="ARBA" id="ARBA00022801"/>
    </source>
</evidence>
<dbReference type="PROSITE" id="PS51181">
    <property type="entry name" value="PPASE_TENSIN"/>
    <property type="match status" value="1"/>
</dbReference>
<organism evidence="10 11">
    <name type="scientific">Phycomyces blakesleeanus</name>
    <dbReference type="NCBI Taxonomy" id="4837"/>
    <lineage>
        <taxon>Eukaryota</taxon>
        <taxon>Fungi</taxon>
        <taxon>Fungi incertae sedis</taxon>
        <taxon>Mucoromycota</taxon>
        <taxon>Mucoromycotina</taxon>
        <taxon>Mucoromycetes</taxon>
        <taxon>Mucorales</taxon>
        <taxon>Phycomycetaceae</taxon>
        <taxon>Phycomyces</taxon>
    </lineage>
</organism>
<dbReference type="InterPro" id="IPR045101">
    <property type="entry name" value="PTP_PTEN"/>
</dbReference>
<feature type="domain" description="Phosphatase tensin-type" evidence="8">
    <location>
        <begin position="25"/>
        <end position="196"/>
    </location>
</feature>